<dbReference type="AlphaFoldDB" id="A0A9D4U7M9"/>
<evidence type="ECO:0000313" key="3">
    <source>
        <dbReference type="EMBL" id="KAI5062855.1"/>
    </source>
</evidence>
<dbReference type="Proteomes" id="UP000886520">
    <property type="component" value="Chromosome 21"/>
</dbReference>
<comment type="caution">
    <text evidence="3">The sequence shown here is derived from an EMBL/GenBank/DDBJ whole genome shotgun (WGS) entry which is preliminary data.</text>
</comment>
<keyword evidence="4" id="KW-1185">Reference proteome</keyword>
<proteinExistence type="predicted"/>
<evidence type="ECO:0000313" key="4">
    <source>
        <dbReference type="Proteomes" id="UP000886520"/>
    </source>
</evidence>
<evidence type="ECO:0000256" key="1">
    <source>
        <dbReference type="ARBA" id="ARBA00022737"/>
    </source>
</evidence>
<dbReference type="Gene3D" id="1.25.40.10">
    <property type="entry name" value="Tetratricopeptide repeat domain"/>
    <property type="match status" value="1"/>
</dbReference>
<accession>A0A9D4U7M9</accession>
<dbReference type="InterPro" id="IPR002885">
    <property type="entry name" value="PPR_rpt"/>
</dbReference>
<evidence type="ECO:0000256" key="2">
    <source>
        <dbReference type="PROSITE-ProRule" id="PRU00708"/>
    </source>
</evidence>
<dbReference type="InterPro" id="IPR046960">
    <property type="entry name" value="PPR_At4g14850-like_plant"/>
</dbReference>
<sequence length="129" mass="14103">MESEGILPARITYVFIINACNFMQDLAQGMCMHAHIIAAEYASDVVVESSLFTFYGKCGFVCSVEIVFSQISVPNVVAWTVLITSYVGHGHSKEALSCMDTMQEKGLPYKGLMFISCLKLSFIGSLGRG</sequence>
<dbReference type="EMBL" id="JABFUD020000021">
    <property type="protein sequence ID" value="KAI5062855.1"/>
    <property type="molecule type" value="Genomic_DNA"/>
</dbReference>
<keyword evidence="1" id="KW-0677">Repeat</keyword>
<reference evidence="3" key="1">
    <citation type="submission" date="2021-01" db="EMBL/GenBank/DDBJ databases">
        <title>Adiantum capillus-veneris genome.</title>
        <authorList>
            <person name="Fang Y."/>
            <person name="Liao Q."/>
        </authorList>
    </citation>
    <scope>NUCLEOTIDE SEQUENCE</scope>
    <source>
        <strain evidence="3">H3</strain>
        <tissue evidence="3">Leaf</tissue>
    </source>
</reference>
<dbReference type="InterPro" id="IPR011990">
    <property type="entry name" value="TPR-like_helical_dom_sf"/>
</dbReference>
<evidence type="ECO:0008006" key="5">
    <source>
        <dbReference type="Google" id="ProtNLM"/>
    </source>
</evidence>
<dbReference type="NCBIfam" id="TIGR00756">
    <property type="entry name" value="PPR"/>
    <property type="match status" value="1"/>
</dbReference>
<dbReference type="PANTHER" id="PTHR47926">
    <property type="entry name" value="PENTATRICOPEPTIDE REPEAT-CONTAINING PROTEIN"/>
    <property type="match status" value="1"/>
</dbReference>
<protein>
    <recommendedName>
        <fullName evidence="5">Pentatricopeptide repeat-containing protein</fullName>
    </recommendedName>
</protein>
<dbReference type="Pfam" id="PF13041">
    <property type="entry name" value="PPR_2"/>
    <property type="match status" value="1"/>
</dbReference>
<name>A0A9D4U7M9_ADICA</name>
<dbReference type="PROSITE" id="PS51375">
    <property type="entry name" value="PPR"/>
    <property type="match status" value="1"/>
</dbReference>
<dbReference type="OrthoDB" id="736572at2759"/>
<dbReference type="GO" id="GO:0009451">
    <property type="term" value="P:RNA modification"/>
    <property type="evidence" value="ECO:0007669"/>
    <property type="project" value="InterPro"/>
</dbReference>
<organism evidence="3 4">
    <name type="scientific">Adiantum capillus-veneris</name>
    <name type="common">Maidenhair fern</name>
    <dbReference type="NCBI Taxonomy" id="13818"/>
    <lineage>
        <taxon>Eukaryota</taxon>
        <taxon>Viridiplantae</taxon>
        <taxon>Streptophyta</taxon>
        <taxon>Embryophyta</taxon>
        <taxon>Tracheophyta</taxon>
        <taxon>Polypodiopsida</taxon>
        <taxon>Polypodiidae</taxon>
        <taxon>Polypodiales</taxon>
        <taxon>Pteridineae</taxon>
        <taxon>Pteridaceae</taxon>
        <taxon>Vittarioideae</taxon>
        <taxon>Adiantum</taxon>
    </lineage>
</organism>
<feature type="repeat" description="PPR" evidence="2">
    <location>
        <begin position="75"/>
        <end position="109"/>
    </location>
</feature>
<dbReference type="GO" id="GO:0003723">
    <property type="term" value="F:RNA binding"/>
    <property type="evidence" value="ECO:0007669"/>
    <property type="project" value="InterPro"/>
</dbReference>
<gene>
    <name evidence="3" type="ORF">GOP47_0021402</name>
</gene>